<dbReference type="InterPro" id="IPR036704">
    <property type="entry name" value="RraA/RraA-like_sf"/>
</dbReference>
<dbReference type="GO" id="GO:0008948">
    <property type="term" value="F:oxaloacetate decarboxylase activity"/>
    <property type="evidence" value="ECO:0007669"/>
    <property type="project" value="UniProtKB-EC"/>
</dbReference>
<reference evidence="11 12" key="1">
    <citation type="submission" date="2017-09" db="EMBL/GenBank/DDBJ databases">
        <title>Genomics of the genus Arcobacter.</title>
        <authorList>
            <person name="Perez-Cataluna A."/>
            <person name="Figueras M.J."/>
            <person name="Salas-Masso N."/>
        </authorList>
    </citation>
    <scope>NUCLEOTIDE SEQUENCE [LARGE SCALE GENOMIC DNA]</scope>
    <source>
        <strain evidence="11 12">DSM 18005</strain>
    </source>
</reference>
<dbReference type="KEGG" id="ahs:AHALO_1066"/>
<dbReference type="GO" id="GO:0008428">
    <property type="term" value="F:ribonuclease inhibitor activity"/>
    <property type="evidence" value="ECO:0007669"/>
    <property type="project" value="InterPro"/>
</dbReference>
<dbReference type="PANTHER" id="PTHR33254:SF4">
    <property type="entry name" value="4-HYDROXY-4-METHYL-2-OXOGLUTARATE ALDOLASE 3-RELATED"/>
    <property type="match status" value="1"/>
</dbReference>
<evidence type="ECO:0000313" key="11">
    <source>
        <dbReference type="EMBL" id="PKI80241.1"/>
    </source>
</evidence>
<keyword evidence="5 9" id="KW-0479">Metal-binding</keyword>
<comment type="catalytic activity">
    <reaction evidence="8 10">
        <text>oxaloacetate + H(+) = pyruvate + CO2</text>
        <dbReference type="Rhea" id="RHEA:15641"/>
        <dbReference type="ChEBI" id="CHEBI:15361"/>
        <dbReference type="ChEBI" id="CHEBI:15378"/>
        <dbReference type="ChEBI" id="CHEBI:16452"/>
        <dbReference type="ChEBI" id="CHEBI:16526"/>
        <dbReference type="EC" id="4.1.1.112"/>
    </reaction>
</comment>
<dbReference type="InterPro" id="IPR010203">
    <property type="entry name" value="RraA"/>
</dbReference>
<comment type="similarity">
    <text evidence="3 10">Belongs to the class II aldolase/RraA-like family.</text>
</comment>
<evidence type="ECO:0000256" key="9">
    <source>
        <dbReference type="PIRSR" id="PIRSR605493-1"/>
    </source>
</evidence>
<comment type="function">
    <text evidence="7 10">Catalyzes the aldol cleavage of 4-hydroxy-4-methyl-2-oxoglutarate (HMG) into 2 molecules of pyruvate. Also contains a secondary oxaloacetate (OAA) decarboxylase activity due to the common pyruvate enolate transition state formed following C-C bond cleavage in the retro-aldol and decarboxylation reactions.</text>
</comment>
<comment type="subunit">
    <text evidence="4 10">Homotrimer.</text>
</comment>
<keyword evidence="11" id="KW-0489">Methyltransferase</keyword>
<keyword evidence="6 10" id="KW-0456">Lyase</keyword>
<evidence type="ECO:0000256" key="10">
    <source>
        <dbReference type="RuleBase" id="RU004338"/>
    </source>
</evidence>
<dbReference type="NCBIfam" id="TIGR01935">
    <property type="entry name" value="NOT-MenG"/>
    <property type="match status" value="1"/>
</dbReference>
<dbReference type="Pfam" id="PF03737">
    <property type="entry name" value="RraA-like"/>
    <property type="match status" value="1"/>
</dbReference>
<protein>
    <recommendedName>
        <fullName evidence="10">4-hydroxy-4-methyl-2-oxoglutarate aldolase</fullName>
        <shortName evidence="10">HMG aldolase</shortName>
        <ecNumber evidence="10">4.1.1.112</ecNumber>
        <ecNumber evidence="10">4.1.3.17</ecNumber>
    </recommendedName>
    <alternativeName>
        <fullName evidence="10">Oxaloacetate decarboxylase</fullName>
    </alternativeName>
</protein>
<dbReference type="EC" id="4.1.3.17" evidence="10"/>
<dbReference type="SUPFAM" id="SSF89562">
    <property type="entry name" value="RraA-like"/>
    <property type="match status" value="1"/>
</dbReference>
<accession>A0A2N1J120</accession>
<evidence type="ECO:0000256" key="1">
    <source>
        <dbReference type="ARBA" id="ARBA00001342"/>
    </source>
</evidence>
<evidence type="ECO:0000256" key="7">
    <source>
        <dbReference type="ARBA" id="ARBA00025046"/>
    </source>
</evidence>
<proteinExistence type="inferred from homology"/>
<comment type="cofactor">
    <cofactor evidence="9">
        <name>Mg(2+)</name>
        <dbReference type="ChEBI" id="CHEBI:18420"/>
    </cofactor>
</comment>
<evidence type="ECO:0000256" key="6">
    <source>
        <dbReference type="ARBA" id="ARBA00023239"/>
    </source>
</evidence>
<dbReference type="GO" id="GO:0046872">
    <property type="term" value="F:metal ion binding"/>
    <property type="evidence" value="ECO:0007669"/>
    <property type="project" value="UniProtKB-KW"/>
</dbReference>
<name>A0A2N1J120_9BACT</name>
<comment type="cofactor">
    <cofactor evidence="2 10">
        <name>a divalent metal cation</name>
        <dbReference type="ChEBI" id="CHEBI:60240"/>
    </cofactor>
</comment>
<dbReference type="EMBL" id="NXIF01000039">
    <property type="protein sequence ID" value="PKI80241.1"/>
    <property type="molecule type" value="Genomic_DNA"/>
</dbReference>
<evidence type="ECO:0000256" key="4">
    <source>
        <dbReference type="ARBA" id="ARBA00011233"/>
    </source>
</evidence>
<dbReference type="AlphaFoldDB" id="A0A2N1J120"/>
<comment type="caution">
    <text evidence="11">The sequence shown here is derived from an EMBL/GenBank/DDBJ whole genome shotgun (WGS) entry which is preliminary data.</text>
</comment>
<evidence type="ECO:0000256" key="5">
    <source>
        <dbReference type="ARBA" id="ARBA00022723"/>
    </source>
</evidence>
<dbReference type="EC" id="4.1.1.112" evidence="10"/>
<dbReference type="InterPro" id="IPR005493">
    <property type="entry name" value="RraA/RraA-like"/>
</dbReference>
<dbReference type="GO" id="GO:0051252">
    <property type="term" value="P:regulation of RNA metabolic process"/>
    <property type="evidence" value="ECO:0007669"/>
    <property type="project" value="InterPro"/>
</dbReference>
<feature type="binding site" evidence="9">
    <location>
        <begin position="77"/>
        <end position="80"/>
    </location>
    <ligand>
        <name>substrate</name>
    </ligand>
</feature>
<feature type="binding site" evidence="9">
    <location>
        <position position="99"/>
    </location>
    <ligand>
        <name>substrate</name>
    </ligand>
</feature>
<dbReference type="OrthoDB" id="943692at2"/>
<evidence type="ECO:0000256" key="3">
    <source>
        <dbReference type="ARBA" id="ARBA00008621"/>
    </source>
</evidence>
<dbReference type="Proteomes" id="UP000233248">
    <property type="component" value="Unassembled WGS sequence"/>
</dbReference>
<dbReference type="RefSeq" id="WP_101185395.1">
    <property type="nucleotide sequence ID" value="NZ_CP031218.1"/>
</dbReference>
<keyword evidence="9" id="KW-0460">Magnesium</keyword>
<dbReference type="PANTHER" id="PTHR33254">
    <property type="entry name" value="4-HYDROXY-4-METHYL-2-OXOGLUTARATE ALDOLASE 3-RELATED"/>
    <property type="match status" value="1"/>
</dbReference>
<dbReference type="GO" id="GO:0047443">
    <property type="term" value="F:4-hydroxy-4-methyl-2-oxoglutarate aldolase activity"/>
    <property type="evidence" value="ECO:0007669"/>
    <property type="project" value="UniProtKB-EC"/>
</dbReference>
<dbReference type="CDD" id="cd16841">
    <property type="entry name" value="RraA_family"/>
    <property type="match status" value="1"/>
</dbReference>
<sequence>MSFSTADICDDFKDKHKIQVLSPKFKNYGKKTLFEGEVITVKLDKSNWLLLSMLRDERGDGKVVVVDVNQEFYGIVGDRLMAFAKKNNYEAIIINGYVRDTNETKNIDVGLLAIGTCPQRNFDKTEGSRDIELNFEGVNIKSGDYIYADCDGVIITKNKLV</sequence>
<organism evidence="11 12">
    <name type="scientific">Malaciobacter halophilus</name>
    <dbReference type="NCBI Taxonomy" id="197482"/>
    <lineage>
        <taxon>Bacteria</taxon>
        <taxon>Pseudomonadati</taxon>
        <taxon>Campylobacterota</taxon>
        <taxon>Epsilonproteobacteria</taxon>
        <taxon>Campylobacterales</taxon>
        <taxon>Arcobacteraceae</taxon>
        <taxon>Malaciobacter</taxon>
    </lineage>
</organism>
<keyword evidence="11" id="KW-0808">Transferase</keyword>
<dbReference type="NCBIfam" id="NF006875">
    <property type="entry name" value="PRK09372.1"/>
    <property type="match status" value="1"/>
</dbReference>
<feature type="binding site" evidence="9">
    <location>
        <position position="100"/>
    </location>
    <ligand>
        <name>Mg(2+)</name>
        <dbReference type="ChEBI" id="CHEBI:18420"/>
    </ligand>
</feature>
<gene>
    <name evidence="11" type="ORF">CP960_10465</name>
</gene>
<evidence type="ECO:0000313" key="12">
    <source>
        <dbReference type="Proteomes" id="UP000233248"/>
    </source>
</evidence>
<dbReference type="GO" id="GO:0032259">
    <property type="term" value="P:methylation"/>
    <property type="evidence" value="ECO:0007669"/>
    <property type="project" value="UniProtKB-KW"/>
</dbReference>
<evidence type="ECO:0000256" key="2">
    <source>
        <dbReference type="ARBA" id="ARBA00001968"/>
    </source>
</evidence>
<comment type="catalytic activity">
    <reaction evidence="1 10">
        <text>4-hydroxy-4-methyl-2-oxoglutarate = 2 pyruvate</text>
        <dbReference type="Rhea" id="RHEA:22748"/>
        <dbReference type="ChEBI" id="CHEBI:15361"/>
        <dbReference type="ChEBI" id="CHEBI:58276"/>
        <dbReference type="EC" id="4.1.3.17"/>
    </reaction>
</comment>
<dbReference type="GO" id="GO:0008168">
    <property type="term" value="F:methyltransferase activity"/>
    <property type="evidence" value="ECO:0007669"/>
    <property type="project" value="UniProtKB-KW"/>
</dbReference>
<dbReference type="Gene3D" id="3.50.30.40">
    <property type="entry name" value="Ribonuclease E inhibitor RraA/RraA-like"/>
    <property type="match status" value="1"/>
</dbReference>
<keyword evidence="12" id="KW-1185">Reference proteome</keyword>
<evidence type="ECO:0000256" key="8">
    <source>
        <dbReference type="ARBA" id="ARBA00047973"/>
    </source>
</evidence>